<dbReference type="RefSeq" id="WP_200114588.1">
    <property type="nucleotide sequence ID" value="NZ_JAEHOH010000006.1"/>
</dbReference>
<accession>A0A934UUR5</accession>
<comment type="caution">
    <text evidence="6">The sequence shown here is derived from an EMBL/GenBank/DDBJ whole genome shotgun (WGS) entry which is preliminary data.</text>
</comment>
<name>A0A934UUR5_9MICO</name>
<evidence type="ECO:0000256" key="1">
    <source>
        <dbReference type="ARBA" id="ARBA00009156"/>
    </source>
</evidence>
<dbReference type="Proteomes" id="UP000608530">
    <property type="component" value="Unassembled WGS sequence"/>
</dbReference>
<sequence length="504" mass="52268">MSSAPLLLGIDVGQTAVKAVVHDASLRPISVGRKDSPIERPAPNHVERSQDGLWAAVTGAVASALADPAVDTGRIGAVCISGHGDGLHLVDAAGAAVGPAITAMDERAAAEAAEISADPERVRVILEVSGQAAGAASPGTLLLWTRRHHPERIDRARAMVFCKDVARIRLTGETAEDICTDYSDATASFLDTGAAAWSSEVLEAYGAGGLEPLLPRLRSSADPVGRVSRAAAEETGIPEGTPVLAGLHDVQASSIGMAALEPGRLACVAGSFNTNGVTTRRPDIDPRWQSRLSVTPDLRIAMSTSSTASPTLDWLLRLLGATGSDARDALFARAAALDLDTEIPAVLPFFAGSPPGLDASGTLSGLRGWHGPEHLLRGVLEGIALMHHWHVSALAEAFEFEGPVALGGGLSRSPYYAGLAANALGRPVRVAMEDEAGAFGAAALGAVHLGLFEDLASAQERARLGDPILPDPAARGYWDDARAAFDSLQRAVSPWWKERAGGGN</sequence>
<keyword evidence="2" id="KW-0808">Transferase</keyword>
<organism evidence="6 7">
    <name type="scientific">Leucobacter chromiisoli</name>
    <dbReference type="NCBI Taxonomy" id="2796471"/>
    <lineage>
        <taxon>Bacteria</taxon>
        <taxon>Bacillati</taxon>
        <taxon>Actinomycetota</taxon>
        <taxon>Actinomycetes</taxon>
        <taxon>Micrococcales</taxon>
        <taxon>Microbacteriaceae</taxon>
        <taxon>Leucobacter</taxon>
    </lineage>
</organism>
<dbReference type="InterPro" id="IPR018485">
    <property type="entry name" value="FGGY_C"/>
</dbReference>
<reference evidence="6" key="1">
    <citation type="submission" date="2020-12" db="EMBL/GenBank/DDBJ databases">
        <title>Leucobacter sp. CAS1, isolated from Chromium sludge.</title>
        <authorList>
            <person name="Xu Z."/>
        </authorList>
    </citation>
    <scope>NUCLEOTIDE SEQUENCE</scope>
    <source>
        <strain evidence="6">CSA1</strain>
    </source>
</reference>
<dbReference type="Pfam" id="PF00370">
    <property type="entry name" value="FGGY_N"/>
    <property type="match status" value="1"/>
</dbReference>
<dbReference type="PIRSF" id="PIRSF000538">
    <property type="entry name" value="GlpK"/>
    <property type="match status" value="1"/>
</dbReference>
<dbReference type="Pfam" id="PF02782">
    <property type="entry name" value="FGGY_C"/>
    <property type="match status" value="1"/>
</dbReference>
<dbReference type="InterPro" id="IPR000577">
    <property type="entry name" value="Carb_kinase_FGGY"/>
</dbReference>
<evidence type="ECO:0000256" key="3">
    <source>
        <dbReference type="ARBA" id="ARBA00022777"/>
    </source>
</evidence>
<proteinExistence type="inferred from homology"/>
<keyword evidence="7" id="KW-1185">Reference proteome</keyword>
<evidence type="ECO:0000313" key="6">
    <source>
        <dbReference type="EMBL" id="MBK0418458.1"/>
    </source>
</evidence>
<feature type="domain" description="Carbohydrate kinase FGGY C-terminal" evidence="5">
    <location>
        <begin position="266"/>
        <end position="447"/>
    </location>
</feature>
<gene>
    <name evidence="6" type="ORF">JD276_05345</name>
</gene>
<comment type="similarity">
    <text evidence="1">Belongs to the FGGY kinase family.</text>
</comment>
<dbReference type="AlphaFoldDB" id="A0A934UUR5"/>
<dbReference type="InterPro" id="IPR043129">
    <property type="entry name" value="ATPase_NBD"/>
</dbReference>
<dbReference type="GO" id="GO:0016301">
    <property type="term" value="F:kinase activity"/>
    <property type="evidence" value="ECO:0007669"/>
    <property type="project" value="UniProtKB-KW"/>
</dbReference>
<dbReference type="Gene3D" id="3.30.420.40">
    <property type="match status" value="2"/>
</dbReference>
<keyword evidence="3" id="KW-0418">Kinase</keyword>
<dbReference type="PANTHER" id="PTHR43095:SF3">
    <property type="entry name" value="L-XYLULOSE_3-KETO-L-GULONATE KINASE"/>
    <property type="match status" value="1"/>
</dbReference>
<dbReference type="PANTHER" id="PTHR43095">
    <property type="entry name" value="SUGAR KINASE"/>
    <property type="match status" value="1"/>
</dbReference>
<evidence type="ECO:0000313" key="7">
    <source>
        <dbReference type="Proteomes" id="UP000608530"/>
    </source>
</evidence>
<dbReference type="EMBL" id="JAEHOH010000006">
    <property type="protein sequence ID" value="MBK0418458.1"/>
    <property type="molecule type" value="Genomic_DNA"/>
</dbReference>
<dbReference type="GO" id="GO:0005975">
    <property type="term" value="P:carbohydrate metabolic process"/>
    <property type="evidence" value="ECO:0007669"/>
    <property type="project" value="InterPro"/>
</dbReference>
<dbReference type="SUPFAM" id="SSF53067">
    <property type="entry name" value="Actin-like ATPase domain"/>
    <property type="match status" value="2"/>
</dbReference>
<protein>
    <recommendedName>
        <fullName evidence="8">Carbohydrate kinase</fullName>
    </recommendedName>
</protein>
<evidence type="ECO:0000259" key="5">
    <source>
        <dbReference type="Pfam" id="PF02782"/>
    </source>
</evidence>
<dbReference type="InterPro" id="IPR050406">
    <property type="entry name" value="FGGY_Carb_Kinase"/>
</dbReference>
<evidence type="ECO:0000259" key="4">
    <source>
        <dbReference type="Pfam" id="PF00370"/>
    </source>
</evidence>
<evidence type="ECO:0000256" key="2">
    <source>
        <dbReference type="ARBA" id="ARBA00022679"/>
    </source>
</evidence>
<feature type="domain" description="Carbohydrate kinase FGGY N-terminal" evidence="4">
    <location>
        <begin position="7"/>
        <end position="256"/>
    </location>
</feature>
<evidence type="ECO:0008006" key="8">
    <source>
        <dbReference type="Google" id="ProtNLM"/>
    </source>
</evidence>
<dbReference type="InterPro" id="IPR018484">
    <property type="entry name" value="FGGY_N"/>
</dbReference>